<dbReference type="GO" id="GO:0005829">
    <property type="term" value="C:cytosol"/>
    <property type="evidence" value="ECO:0007669"/>
    <property type="project" value="TreeGrafter"/>
</dbReference>
<dbReference type="Pfam" id="PF00226">
    <property type="entry name" value="DnaJ"/>
    <property type="match status" value="1"/>
</dbReference>
<dbReference type="InterPro" id="IPR018253">
    <property type="entry name" value="DnaJ_domain_CS"/>
</dbReference>
<dbReference type="InterPro" id="IPR036869">
    <property type="entry name" value="J_dom_sf"/>
</dbReference>
<evidence type="ECO:0000259" key="2">
    <source>
        <dbReference type="PROSITE" id="PS50076"/>
    </source>
</evidence>
<dbReference type="PANTHER" id="PTHR24078:SF519">
    <property type="entry name" value="DNAJ HOMOLOG SUBFAMILY B MEMBER 13"/>
    <property type="match status" value="1"/>
</dbReference>
<dbReference type="Ensembl" id="ENSSLDT00000001627.1">
    <property type="protein sequence ID" value="ENSSLDP00000001544.1"/>
    <property type="gene ID" value="ENSSLDG00000001268.1"/>
</dbReference>
<dbReference type="PROSITE" id="PS50076">
    <property type="entry name" value="DNAJ_2"/>
    <property type="match status" value="1"/>
</dbReference>
<keyword evidence="1" id="KW-0143">Chaperone</keyword>
<keyword evidence="4" id="KW-1185">Reference proteome</keyword>
<dbReference type="FunFam" id="1.10.287.110:FF:000033">
    <property type="entry name" value="dnaJ homolog subfamily B member 13"/>
    <property type="match status" value="1"/>
</dbReference>
<dbReference type="STRING" id="1841481.ENSSLDP00000001544"/>
<dbReference type="AlphaFoldDB" id="A0A3B4WBH1"/>
<evidence type="ECO:0000256" key="1">
    <source>
        <dbReference type="ARBA" id="ARBA00023186"/>
    </source>
</evidence>
<organism evidence="3 4">
    <name type="scientific">Seriola lalandi dorsalis</name>
    <dbReference type="NCBI Taxonomy" id="1841481"/>
    <lineage>
        <taxon>Eukaryota</taxon>
        <taxon>Metazoa</taxon>
        <taxon>Chordata</taxon>
        <taxon>Craniata</taxon>
        <taxon>Vertebrata</taxon>
        <taxon>Euteleostomi</taxon>
        <taxon>Actinopterygii</taxon>
        <taxon>Neopterygii</taxon>
        <taxon>Teleostei</taxon>
        <taxon>Neoteleostei</taxon>
        <taxon>Acanthomorphata</taxon>
        <taxon>Carangaria</taxon>
        <taxon>Carangiformes</taxon>
        <taxon>Carangidae</taxon>
        <taxon>Seriola</taxon>
    </lineage>
</organism>
<dbReference type="Gene3D" id="1.10.287.110">
    <property type="entry name" value="DnaJ domain"/>
    <property type="match status" value="1"/>
</dbReference>
<dbReference type="InterPro" id="IPR001623">
    <property type="entry name" value="DnaJ_domain"/>
</dbReference>
<dbReference type="Proteomes" id="UP000261360">
    <property type="component" value="Unplaced"/>
</dbReference>
<evidence type="ECO:0000313" key="3">
    <source>
        <dbReference type="Ensembl" id="ENSSLDP00000001544.1"/>
    </source>
</evidence>
<dbReference type="GO" id="GO:0051082">
    <property type="term" value="F:unfolded protein binding"/>
    <property type="evidence" value="ECO:0007669"/>
    <property type="project" value="TreeGrafter"/>
</dbReference>
<sequence>MVNDYYETLEINRNATDAEIKKAYRCLALKFHPSSNREPGCTDKFSQLGEAYDVLSDPQKKATYDKFGEEGLKGGIPPEFGSDGAWSSKYVYHGNPDKTFRQFFGGDNPFAGEKNRGKDHLTQDPPIERDLHLSLDDLFHGCTKKIKISRRVRTSVREITIFSHPSFSLAKSFIQFIQQQLERFEITLHKKNIYIEEITLKVK</sequence>
<dbReference type="InterPro" id="IPR051339">
    <property type="entry name" value="DnaJ_subfamily_B"/>
</dbReference>
<dbReference type="SMART" id="SM00271">
    <property type="entry name" value="DnaJ"/>
    <property type="match status" value="1"/>
</dbReference>
<dbReference type="PANTHER" id="PTHR24078">
    <property type="entry name" value="DNAJ HOMOLOG SUBFAMILY C MEMBER"/>
    <property type="match status" value="1"/>
</dbReference>
<dbReference type="GeneTree" id="ENSGT00940000158090"/>
<dbReference type="GO" id="GO:0051087">
    <property type="term" value="F:protein-folding chaperone binding"/>
    <property type="evidence" value="ECO:0007669"/>
    <property type="project" value="TreeGrafter"/>
</dbReference>
<dbReference type="Gene3D" id="2.60.260.20">
    <property type="entry name" value="Urease metallochaperone UreE, N-terminal domain"/>
    <property type="match status" value="1"/>
</dbReference>
<name>A0A3B4WBH1_SERLL</name>
<feature type="domain" description="J" evidence="2">
    <location>
        <begin position="4"/>
        <end position="68"/>
    </location>
</feature>
<dbReference type="PROSITE" id="PS00636">
    <property type="entry name" value="DNAJ_1"/>
    <property type="match status" value="1"/>
</dbReference>
<reference evidence="3" key="2">
    <citation type="submission" date="2025-09" db="UniProtKB">
        <authorList>
            <consortium name="Ensembl"/>
        </authorList>
    </citation>
    <scope>IDENTIFICATION</scope>
</reference>
<protein>
    <submittedName>
        <fullName evidence="3">DnaJ heat shock protein family (Hsp40) member B13</fullName>
    </submittedName>
</protein>
<proteinExistence type="predicted"/>
<accession>A0A3B4WBH1</accession>
<evidence type="ECO:0000313" key="4">
    <source>
        <dbReference type="Proteomes" id="UP000261360"/>
    </source>
</evidence>
<dbReference type="CDD" id="cd06257">
    <property type="entry name" value="DnaJ"/>
    <property type="match status" value="1"/>
</dbReference>
<reference evidence="3" key="1">
    <citation type="submission" date="2025-08" db="UniProtKB">
        <authorList>
            <consortium name="Ensembl"/>
        </authorList>
    </citation>
    <scope>IDENTIFICATION</scope>
</reference>
<dbReference type="SUPFAM" id="SSF46565">
    <property type="entry name" value="Chaperone J-domain"/>
    <property type="match status" value="1"/>
</dbReference>
<dbReference type="PRINTS" id="PR00625">
    <property type="entry name" value="JDOMAIN"/>
</dbReference>